<sequence length="122" mass="13388">MLHFAALILPLSLPLICHAAGDAAAGKSLFQRRCASCHQVGPSARAAFGPHLNGIVGRQAGNTPDYPYSPAMKATRLVWTPENLRAFIRSPDDVVPGNKMRFWGIGNERQLQDLLAYLHQLR</sequence>
<keyword evidence="5 6" id="KW-0408">Iron</keyword>
<dbReference type="GO" id="GO:0046872">
    <property type="term" value="F:metal ion binding"/>
    <property type="evidence" value="ECO:0007669"/>
    <property type="project" value="UniProtKB-KW"/>
</dbReference>
<evidence type="ECO:0000256" key="1">
    <source>
        <dbReference type="ARBA" id="ARBA00022448"/>
    </source>
</evidence>
<evidence type="ECO:0000256" key="3">
    <source>
        <dbReference type="ARBA" id="ARBA00022723"/>
    </source>
</evidence>
<keyword evidence="4" id="KW-0249">Electron transport</keyword>
<accession>A0A562BVG5</accession>
<evidence type="ECO:0000256" key="2">
    <source>
        <dbReference type="ARBA" id="ARBA00022617"/>
    </source>
</evidence>
<feature type="domain" description="Cytochrome c" evidence="8">
    <location>
        <begin position="21"/>
        <end position="122"/>
    </location>
</feature>
<dbReference type="SUPFAM" id="SSF46626">
    <property type="entry name" value="Cytochrome c"/>
    <property type="match status" value="1"/>
</dbReference>
<dbReference type="Pfam" id="PF00034">
    <property type="entry name" value="Cytochrom_C"/>
    <property type="match status" value="1"/>
</dbReference>
<protein>
    <submittedName>
        <fullName evidence="9">Cytochrome c</fullName>
    </submittedName>
</protein>
<evidence type="ECO:0000256" key="6">
    <source>
        <dbReference type="PROSITE-ProRule" id="PRU00433"/>
    </source>
</evidence>
<keyword evidence="10" id="KW-1185">Reference proteome</keyword>
<evidence type="ECO:0000313" key="9">
    <source>
        <dbReference type="EMBL" id="TWG89306.1"/>
    </source>
</evidence>
<dbReference type="InterPro" id="IPR009056">
    <property type="entry name" value="Cyt_c-like_dom"/>
</dbReference>
<evidence type="ECO:0000313" key="10">
    <source>
        <dbReference type="Proteomes" id="UP000318141"/>
    </source>
</evidence>
<feature type="signal peptide" evidence="7">
    <location>
        <begin position="1"/>
        <end position="19"/>
    </location>
</feature>
<evidence type="ECO:0000256" key="5">
    <source>
        <dbReference type="ARBA" id="ARBA00023004"/>
    </source>
</evidence>
<keyword evidence="1" id="KW-0813">Transport</keyword>
<evidence type="ECO:0000259" key="8">
    <source>
        <dbReference type="PROSITE" id="PS51007"/>
    </source>
</evidence>
<gene>
    <name evidence="9" type="ORF">L602_000100001960</name>
</gene>
<keyword evidence="7" id="KW-0732">Signal</keyword>
<dbReference type="OrthoDB" id="9805828at2"/>
<feature type="chain" id="PRO_5021886802" evidence="7">
    <location>
        <begin position="20"/>
        <end position="122"/>
    </location>
</feature>
<dbReference type="Gene3D" id="1.10.760.10">
    <property type="entry name" value="Cytochrome c-like domain"/>
    <property type="match status" value="1"/>
</dbReference>
<dbReference type="PROSITE" id="PS51007">
    <property type="entry name" value="CYTC"/>
    <property type="match status" value="1"/>
</dbReference>
<proteinExistence type="predicted"/>
<keyword evidence="2 6" id="KW-0349">Heme</keyword>
<keyword evidence="3 6" id="KW-0479">Metal-binding</keyword>
<dbReference type="GO" id="GO:0020037">
    <property type="term" value="F:heme binding"/>
    <property type="evidence" value="ECO:0007669"/>
    <property type="project" value="InterPro"/>
</dbReference>
<dbReference type="InterPro" id="IPR036909">
    <property type="entry name" value="Cyt_c-like_dom_sf"/>
</dbReference>
<dbReference type="InterPro" id="IPR002327">
    <property type="entry name" value="Cyt_c_1A/1B"/>
</dbReference>
<organism evidence="9 10">
    <name type="scientific">Cupriavidus gilardii J11</name>
    <dbReference type="NCBI Taxonomy" id="936133"/>
    <lineage>
        <taxon>Bacteria</taxon>
        <taxon>Pseudomonadati</taxon>
        <taxon>Pseudomonadota</taxon>
        <taxon>Betaproteobacteria</taxon>
        <taxon>Burkholderiales</taxon>
        <taxon>Burkholderiaceae</taxon>
        <taxon>Cupriavidus</taxon>
    </lineage>
</organism>
<dbReference type="EMBL" id="VLJN01000001">
    <property type="protein sequence ID" value="TWG89306.1"/>
    <property type="molecule type" value="Genomic_DNA"/>
</dbReference>
<comment type="caution">
    <text evidence="9">The sequence shown here is derived from an EMBL/GenBank/DDBJ whole genome shotgun (WGS) entry which is preliminary data.</text>
</comment>
<evidence type="ECO:0000256" key="7">
    <source>
        <dbReference type="SAM" id="SignalP"/>
    </source>
</evidence>
<evidence type="ECO:0000256" key="4">
    <source>
        <dbReference type="ARBA" id="ARBA00022982"/>
    </source>
</evidence>
<dbReference type="PRINTS" id="PR00604">
    <property type="entry name" value="CYTCHRMECIAB"/>
</dbReference>
<dbReference type="Proteomes" id="UP000318141">
    <property type="component" value="Unassembled WGS sequence"/>
</dbReference>
<dbReference type="AlphaFoldDB" id="A0A562BVG5"/>
<reference evidence="9 10" key="1">
    <citation type="submission" date="2019-07" db="EMBL/GenBank/DDBJ databases">
        <title>Genome sequencing of lignin-degrading bacterial isolates.</title>
        <authorList>
            <person name="Gladden J."/>
        </authorList>
    </citation>
    <scope>NUCLEOTIDE SEQUENCE [LARGE SCALE GENOMIC DNA]</scope>
    <source>
        <strain evidence="9 10">J11</strain>
    </source>
</reference>
<name>A0A562BVG5_9BURK</name>
<dbReference type="PANTHER" id="PTHR11961">
    <property type="entry name" value="CYTOCHROME C"/>
    <property type="match status" value="1"/>
</dbReference>
<dbReference type="GO" id="GO:0009055">
    <property type="term" value="F:electron transfer activity"/>
    <property type="evidence" value="ECO:0007669"/>
    <property type="project" value="InterPro"/>
</dbReference>